<dbReference type="PANTHER" id="PTHR38041">
    <property type="entry name" value="CHORISMATE MUTASE"/>
    <property type="match status" value="1"/>
</dbReference>
<feature type="chain" id="PRO_5047082932" description="chorismate mutase" evidence="5">
    <location>
        <begin position="40"/>
        <end position="229"/>
    </location>
</feature>
<evidence type="ECO:0000313" key="7">
    <source>
        <dbReference type="EMBL" id="GAA0482380.1"/>
    </source>
</evidence>
<evidence type="ECO:0000313" key="8">
    <source>
        <dbReference type="Proteomes" id="UP001500909"/>
    </source>
</evidence>
<evidence type="ECO:0000256" key="2">
    <source>
        <dbReference type="ARBA" id="ARBA00012404"/>
    </source>
</evidence>
<dbReference type="InterPro" id="IPR051331">
    <property type="entry name" value="Chorismate_mutase-related"/>
</dbReference>
<evidence type="ECO:0000256" key="4">
    <source>
        <dbReference type="ARBA" id="ARBA00023235"/>
    </source>
</evidence>
<dbReference type="Gene3D" id="1.20.59.10">
    <property type="entry name" value="Chorismate mutase"/>
    <property type="match status" value="1"/>
</dbReference>
<dbReference type="SUPFAM" id="SSF48600">
    <property type="entry name" value="Chorismate mutase II"/>
    <property type="match status" value="1"/>
</dbReference>
<dbReference type="NCBIfam" id="NF006741">
    <property type="entry name" value="PRK09269.1"/>
    <property type="match status" value="1"/>
</dbReference>
<evidence type="ECO:0000256" key="3">
    <source>
        <dbReference type="ARBA" id="ARBA00022729"/>
    </source>
</evidence>
<dbReference type="EMBL" id="BAAABY010000039">
    <property type="protein sequence ID" value="GAA0482380.1"/>
    <property type="molecule type" value="Genomic_DNA"/>
</dbReference>
<gene>
    <name evidence="7" type="ORF">GCM10010361_54060</name>
</gene>
<dbReference type="InterPro" id="IPR002701">
    <property type="entry name" value="CM_II_prokaryot"/>
</dbReference>
<dbReference type="SMART" id="SM00830">
    <property type="entry name" value="CM_2"/>
    <property type="match status" value="1"/>
</dbReference>
<organism evidence="7 8">
    <name type="scientific">Streptomyces olivaceiscleroticus</name>
    <dbReference type="NCBI Taxonomy" id="68245"/>
    <lineage>
        <taxon>Bacteria</taxon>
        <taxon>Bacillati</taxon>
        <taxon>Actinomycetota</taxon>
        <taxon>Actinomycetes</taxon>
        <taxon>Kitasatosporales</taxon>
        <taxon>Streptomycetaceae</taxon>
        <taxon>Streptomyces</taxon>
    </lineage>
</organism>
<reference evidence="8" key="1">
    <citation type="journal article" date="2019" name="Int. J. Syst. Evol. Microbiol.">
        <title>The Global Catalogue of Microorganisms (GCM) 10K type strain sequencing project: providing services to taxonomists for standard genome sequencing and annotation.</title>
        <authorList>
            <consortium name="The Broad Institute Genomics Platform"/>
            <consortium name="The Broad Institute Genome Sequencing Center for Infectious Disease"/>
            <person name="Wu L."/>
            <person name="Ma J."/>
        </authorList>
    </citation>
    <scope>NUCLEOTIDE SEQUENCE [LARGE SCALE GENOMIC DNA]</scope>
    <source>
        <strain evidence="8">JCM 4805</strain>
    </source>
</reference>
<protein>
    <recommendedName>
        <fullName evidence="2">chorismate mutase</fullName>
        <ecNumber evidence="2">5.4.99.5</ecNumber>
    </recommendedName>
</protein>
<dbReference type="PANTHER" id="PTHR38041:SF2">
    <property type="entry name" value="SECRETED CHORISMATE MUTASE"/>
    <property type="match status" value="1"/>
</dbReference>
<comment type="pathway">
    <text evidence="1">Metabolic intermediate biosynthesis; prephenate biosynthesis; prephenate from chorismate: step 1/1.</text>
</comment>
<evidence type="ECO:0000256" key="1">
    <source>
        <dbReference type="ARBA" id="ARBA00004817"/>
    </source>
</evidence>
<dbReference type="EC" id="5.4.99.5" evidence="2"/>
<dbReference type="InterPro" id="IPR036263">
    <property type="entry name" value="Chorismate_II_sf"/>
</dbReference>
<dbReference type="PROSITE" id="PS51168">
    <property type="entry name" value="CHORISMATE_MUT_2"/>
    <property type="match status" value="1"/>
</dbReference>
<feature type="signal peptide" evidence="5">
    <location>
        <begin position="1"/>
        <end position="39"/>
    </location>
</feature>
<accession>A0ABP3KM81</accession>
<proteinExistence type="predicted"/>
<sequence length="229" mass="23900">MPLSSSVRRRSPRNVVVRRAVVTTVAAAALFAGAPGATAAPATQVATVAHSGSPQHTAPAATRPTARTGQYTALRPLAALSAERLATADLVAAAKWGTDSPIDDPAREQQVLDAVAQRARELGADPARTVAVFRDQIEANKIVQRGLHRAWTADPSRAPTTRPDLAEVREEINRINEGLVRALADSSAARTSPSCTPVLAVASAGVVRDAHLDPLHTVALARSVRSVCG</sequence>
<dbReference type="Pfam" id="PF01817">
    <property type="entry name" value="CM_2"/>
    <property type="match status" value="1"/>
</dbReference>
<evidence type="ECO:0000259" key="6">
    <source>
        <dbReference type="PROSITE" id="PS51168"/>
    </source>
</evidence>
<evidence type="ECO:0000256" key="5">
    <source>
        <dbReference type="SAM" id="SignalP"/>
    </source>
</evidence>
<keyword evidence="3 5" id="KW-0732">Signal</keyword>
<feature type="domain" description="Chorismate mutase" evidence="6">
    <location>
        <begin position="53"/>
        <end position="148"/>
    </location>
</feature>
<name>A0ABP3KM81_9ACTN</name>
<comment type="caution">
    <text evidence="7">The sequence shown here is derived from an EMBL/GenBank/DDBJ whole genome shotgun (WGS) entry which is preliminary data.</text>
</comment>
<dbReference type="InterPro" id="IPR036979">
    <property type="entry name" value="CM_dom_sf"/>
</dbReference>
<dbReference type="NCBIfam" id="TIGR01806">
    <property type="entry name" value="CM_mono2"/>
    <property type="match status" value="1"/>
</dbReference>
<dbReference type="InterPro" id="IPR008240">
    <property type="entry name" value="Chorismate_mutase_periplasmic"/>
</dbReference>
<dbReference type="RefSeq" id="WP_346097842.1">
    <property type="nucleotide sequence ID" value="NZ_BAAABY010000039.1"/>
</dbReference>
<keyword evidence="8" id="KW-1185">Reference proteome</keyword>
<keyword evidence="4" id="KW-0413">Isomerase</keyword>
<dbReference type="Proteomes" id="UP001500909">
    <property type="component" value="Unassembled WGS sequence"/>
</dbReference>